<dbReference type="Pfam" id="PF00651">
    <property type="entry name" value="BTB"/>
    <property type="match status" value="1"/>
</dbReference>
<dbReference type="GO" id="GO:0050832">
    <property type="term" value="P:defense response to fungus"/>
    <property type="evidence" value="ECO:0007669"/>
    <property type="project" value="TreeGrafter"/>
</dbReference>
<dbReference type="GO" id="GO:0009862">
    <property type="term" value="P:systemic acquired resistance, salicylic acid mediated signaling pathway"/>
    <property type="evidence" value="ECO:0007669"/>
    <property type="project" value="InterPro"/>
</dbReference>
<dbReference type="InterPro" id="IPR011333">
    <property type="entry name" value="SKP1/BTB/POZ_sf"/>
</dbReference>
<dbReference type="EMBL" id="SPHZ02000008">
    <property type="protein sequence ID" value="KAF0901405.1"/>
    <property type="molecule type" value="Genomic_DNA"/>
</dbReference>
<dbReference type="GO" id="GO:0005634">
    <property type="term" value="C:nucleus"/>
    <property type="evidence" value="ECO:0007669"/>
    <property type="project" value="TreeGrafter"/>
</dbReference>
<dbReference type="Proteomes" id="UP000479710">
    <property type="component" value="Unassembled WGS sequence"/>
</dbReference>
<evidence type="ECO:0000313" key="3">
    <source>
        <dbReference type="EMBL" id="KAF0901405.1"/>
    </source>
</evidence>
<dbReference type="AlphaFoldDB" id="A0A6G1CL76"/>
<dbReference type="PANTHER" id="PTHR46475:SF2">
    <property type="entry name" value="REGULATORY PROTEIN NPR3"/>
    <property type="match status" value="1"/>
</dbReference>
<evidence type="ECO:0000259" key="2">
    <source>
        <dbReference type="PROSITE" id="PS50097"/>
    </source>
</evidence>
<feature type="domain" description="BTB" evidence="2">
    <location>
        <begin position="30"/>
        <end position="119"/>
    </location>
</feature>
<organism evidence="3 4">
    <name type="scientific">Oryza meyeriana var. granulata</name>
    <dbReference type="NCBI Taxonomy" id="110450"/>
    <lineage>
        <taxon>Eukaryota</taxon>
        <taxon>Viridiplantae</taxon>
        <taxon>Streptophyta</taxon>
        <taxon>Embryophyta</taxon>
        <taxon>Tracheophyta</taxon>
        <taxon>Spermatophyta</taxon>
        <taxon>Magnoliopsida</taxon>
        <taxon>Liliopsida</taxon>
        <taxon>Poales</taxon>
        <taxon>Poaceae</taxon>
        <taxon>BOP clade</taxon>
        <taxon>Oryzoideae</taxon>
        <taxon>Oryzeae</taxon>
        <taxon>Oryzinae</taxon>
        <taxon>Oryza</taxon>
        <taxon>Oryza meyeriana</taxon>
    </lineage>
</organism>
<dbReference type="PROSITE" id="PS50097">
    <property type="entry name" value="BTB"/>
    <property type="match status" value="1"/>
</dbReference>
<dbReference type="InterPro" id="IPR000210">
    <property type="entry name" value="BTB/POZ_dom"/>
</dbReference>
<name>A0A6G1CL76_9ORYZ</name>
<gene>
    <name evidence="3" type="ORF">E2562_000286</name>
</gene>
<dbReference type="Gene3D" id="3.30.710.10">
    <property type="entry name" value="Potassium Channel Kv1.1, Chain A"/>
    <property type="match status" value="1"/>
</dbReference>
<dbReference type="GO" id="GO:0042742">
    <property type="term" value="P:defense response to bacterium"/>
    <property type="evidence" value="ECO:0007669"/>
    <property type="project" value="TreeGrafter"/>
</dbReference>
<proteinExistence type="predicted"/>
<sequence>MLRHSCAAGGGGGGDLAGAASCRGGCRGATDVDIADGRLPVPVHHCILAARSTFFYNLFVSLGRSCHNDGAAAAATAISNGGGESTGRPWYKMEELVPVVRVGRYAFLSLLGYLYTGKLRCCSTWCPA</sequence>
<dbReference type="PANTHER" id="PTHR46475">
    <property type="entry name" value="REGULATORY PROTEIN NPR3"/>
    <property type="match status" value="1"/>
</dbReference>
<dbReference type="GO" id="GO:2000022">
    <property type="term" value="P:regulation of jasmonic acid mediated signaling pathway"/>
    <property type="evidence" value="ECO:0007669"/>
    <property type="project" value="InterPro"/>
</dbReference>
<dbReference type="SUPFAM" id="SSF54695">
    <property type="entry name" value="POZ domain"/>
    <property type="match status" value="1"/>
</dbReference>
<comment type="caution">
    <text evidence="3">The sequence shown here is derived from an EMBL/GenBank/DDBJ whole genome shotgun (WGS) entry which is preliminary data.</text>
</comment>
<dbReference type="InterPro" id="IPR044292">
    <property type="entry name" value="NPR"/>
</dbReference>
<keyword evidence="4" id="KW-1185">Reference proteome</keyword>
<evidence type="ECO:0000313" key="4">
    <source>
        <dbReference type="Proteomes" id="UP000479710"/>
    </source>
</evidence>
<accession>A0A6G1CL76</accession>
<comment type="pathway">
    <text evidence="1">Protein modification; protein ubiquitination.</text>
</comment>
<reference evidence="3 4" key="1">
    <citation type="submission" date="2019-11" db="EMBL/GenBank/DDBJ databases">
        <title>Whole genome sequence of Oryza granulata.</title>
        <authorList>
            <person name="Li W."/>
        </authorList>
    </citation>
    <scope>NUCLEOTIDE SEQUENCE [LARGE SCALE GENOMIC DNA]</scope>
    <source>
        <strain evidence="4">cv. Menghai</strain>
        <tissue evidence="3">Leaf</tissue>
    </source>
</reference>
<evidence type="ECO:0000256" key="1">
    <source>
        <dbReference type="ARBA" id="ARBA00004906"/>
    </source>
</evidence>
<protein>
    <recommendedName>
        <fullName evidence="2">BTB domain-containing protein</fullName>
    </recommendedName>
</protein>
<dbReference type="GO" id="GO:2000031">
    <property type="term" value="P:regulation of salicylic acid mediated signaling pathway"/>
    <property type="evidence" value="ECO:0007669"/>
    <property type="project" value="InterPro"/>
</dbReference>